<dbReference type="PANTHER" id="PTHR46586">
    <property type="entry name" value="ANKYRIN REPEAT-CONTAINING PROTEIN"/>
    <property type="match status" value="1"/>
</dbReference>
<dbReference type="Proteomes" id="UP000201566">
    <property type="component" value="Segment"/>
</dbReference>
<dbReference type="RefSeq" id="YP_008319641.1">
    <property type="nucleotide sequence ID" value="NC_021858.1"/>
</dbReference>
<organism evidence="2 3">
    <name type="scientific">Pandoravirus dulcis</name>
    <dbReference type="NCBI Taxonomy" id="1349409"/>
    <lineage>
        <taxon>Viruses</taxon>
        <taxon>Pandoravirus</taxon>
    </lineage>
</organism>
<proteinExistence type="predicted"/>
<sequence>MSRRDENAHSGAAGAADHSGADPERRPSNGPLGILSLPSEVLWIVMDFLDDRSFCAARRAHAAFAVHSDELILHARKMPTWLCTPERVLCRHGKTDAIDFLLARGVRFGHGCFRAAIEGGHTEIASRLLTRNVGVSEAVSLLDVAVVHGHLDAIRFVIGLADDAISAACCENGFKAPEKEINSLGHAISLAIDRATDDARPDIAAYLLACRHCRCARRRACEAAGRGDIDALLFICRASGYARHMVGTDTAAWAASEGHLAMLRCLWDHPRDDMPITMATAEAAARRGQIETIEFLRERGFSVSLARAMREAAAGCYIDPVCSLYRAYPECRATVVIDIAAAHGNLCILQWLHRQEGQRCTTAAMDQAATNGHLSAVVWLHEHDSAGCTTAAMDGAARNGHRHVVEFLYAHRAEGCSVALLESAEPCSLAESLRTRYQVVRGKVVRLAGGPT</sequence>
<dbReference type="InterPro" id="IPR036047">
    <property type="entry name" value="F-box-like_dom_sf"/>
</dbReference>
<dbReference type="InterPro" id="IPR002110">
    <property type="entry name" value="Ankyrin_rpt"/>
</dbReference>
<evidence type="ECO:0000256" key="1">
    <source>
        <dbReference type="SAM" id="MobiDB-lite"/>
    </source>
</evidence>
<dbReference type="InterPro" id="IPR036770">
    <property type="entry name" value="Ankyrin_rpt-contain_sf"/>
</dbReference>
<dbReference type="EMBL" id="KC977570">
    <property type="protein sequence ID" value="AGO82972.1"/>
    <property type="molecule type" value="Genomic_DNA"/>
</dbReference>
<accession>S4VRS6</accession>
<dbReference type="PANTHER" id="PTHR46586:SF3">
    <property type="entry name" value="ANKYRIN REPEAT-CONTAINING PROTEIN"/>
    <property type="match status" value="1"/>
</dbReference>
<evidence type="ECO:0000313" key="2">
    <source>
        <dbReference type="EMBL" id="AGO82972.1"/>
    </source>
</evidence>
<protein>
    <submittedName>
        <fullName evidence="2">Ankyrin repeat domain containing protein</fullName>
    </submittedName>
</protein>
<feature type="region of interest" description="Disordered" evidence="1">
    <location>
        <begin position="1"/>
        <end position="30"/>
    </location>
</feature>
<dbReference type="SUPFAM" id="SSF81383">
    <property type="entry name" value="F-box domain"/>
    <property type="match status" value="1"/>
</dbReference>
<dbReference type="GeneID" id="16512642"/>
<gene>
    <name evidence="2" type="ORF">pdul_cds_781</name>
</gene>
<dbReference type="KEGG" id="vg:16512642"/>
<dbReference type="Gene3D" id="1.25.40.20">
    <property type="entry name" value="Ankyrin repeat-containing domain"/>
    <property type="match status" value="2"/>
</dbReference>
<dbReference type="Pfam" id="PF12796">
    <property type="entry name" value="Ank_2"/>
    <property type="match status" value="1"/>
</dbReference>
<evidence type="ECO:0000313" key="3">
    <source>
        <dbReference type="Proteomes" id="UP000201566"/>
    </source>
</evidence>
<feature type="compositionally biased region" description="Low complexity" evidence="1">
    <location>
        <begin position="9"/>
        <end position="18"/>
    </location>
</feature>
<name>S4VRS6_9VIRU</name>
<dbReference type="InterPro" id="IPR052050">
    <property type="entry name" value="SecEffector_AnkRepeat"/>
</dbReference>
<reference evidence="2 3" key="1">
    <citation type="journal article" date="2013" name="Science">
        <title>Pandoraviruses: amoeba viruses with genomes up to 2.5 Mb reaching that of parasitic eukaryotes.</title>
        <authorList>
            <person name="Philippe N."/>
            <person name="Legendre M."/>
            <person name="Doutre G."/>
            <person name="Coute Y."/>
            <person name="Poirot O."/>
            <person name="Lescot M."/>
            <person name="Arslan D."/>
            <person name="Seltzer V."/>
            <person name="Bertaux L."/>
            <person name="Bruley C."/>
            <person name="Garin J."/>
            <person name="Claverie J.M."/>
            <person name="Abergel C."/>
        </authorList>
    </citation>
    <scope>NUCLEOTIDE SEQUENCE [LARGE SCALE GENOMIC DNA]</scope>
    <source>
        <strain evidence="2">Melbourne</strain>
    </source>
</reference>
<dbReference type="SUPFAM" id="SSF48403">
    <property type="entry name" value="Ankyrin repeat"/>
    <property type="match status" value="1"/>
</dbReference>